<sequence length="142" mass="16213">MTSQQGLQIPASVSERQRDEFFFYETGMRIWKKSQCRPNKKTPSVDILFISSIGSPAFVSELKRHNFGFCLFSAVSLLLCSSPANHPTKAAFCIEVKDLSLRVKSKVPRLYRLFEAPLILKDQKYRASHQWVLNQSRNSSLG</sequence>
<name>A0A8X6Q871_NEPPI</name>
<reference evidence="1" key="1">
    <citation type="submission" date="2020-08" db="EMBL/GenBank/DDBJ databases">
        <title>Multicomponent nature underlies the extraordinary mechanical properties of spider dragline silk.</title>
        <authorList>
            <person name="Kono N."/>
            <person name="Nakamura H."/>
            <person name="Mori M."/>
            <person name="Yoshida Y."/>
            <person name="Ohtoshi R."/>
            <person name="Malay A.D."/>
            <person name="Moran D.A.P."/>
            <person name="Tomita M."/>
            <person name="Numata K."/>
            <person name="Arakawa K."/>
        </authorList>
    </citation>
    <scope>NUCLEOTIDE SEQUENCE</scope>
</reference>
<dbReference type="Proteomes" id="UP000887013">
    <property type="component" value="Unassembled WGS sequence"/>
</dbReference>
<dbReference type="EMBL" id="BMAW01029435">
    <property type="protein sequence ID" value="GFU11916.1"/>
    <property type="molecule type" value="Genomic_DNA"/>
</dbReference>
<gene>
    <name evidence="1" type="ORF">NPIL_90461</name>
</gene>
<dbReference type="AlphaFoldDB" id="A0A8X6Q871"/>
<protein>
    <submittedName>
        <fullName evidence="1">Uncharacterized protein</fullName>
    </submittedName>
</protein>
<evidence type="ECO:0000313" key="2">
    <source>
        <dbReference type="Proteomes" id="UP000887013"/>
    </source>
</evidence>
<organism evidence="1 2">
    <name type="scientific">Nephila pilipes</name>
    <name type="common">Giant wood spider</name>
    <name type="synonym">Nephila maculata</name>
    <dbReference type="NCBI Taxonomy" id="299642"/>
    <lineage>
        <taxon>Eukaryota</taxon>
        <taxon>Metazoa</taxon>
        <taxon>Ecdysozoa</taxon>
        <taxon>Arthropoda</taxon>
        <taxon>Chelicerata</taxon>
        <taxon>Arachnida</taxon>
        <taxon>Araneae</taxon>
        <taxon>Araneomorphae</taxon>
        <taxon>Entelegynae</taxon>
        <taxon>Araneoidea</taxon>
        <taxon>Nephilidae</taxon>
        <taxon>Nephila</taxon>
    </lineage>
</organism>
<accession>A0A8X6Q871</accession>
<evidence type="ECO:0000313" key="1">
    <source>
        <dbReference type="EMBL" id="GFU11916.1"/>
    </source>
</evidence>
<keyword evidence="2" id="KW-1185">Reference proteome</keyword>
<proteinExistence type="predicted"/>
<comment type="caution">
    <text evidence="1">The sequence shown here is derived from an EMBL/GenBank/DDBJ whole genome shotgun (WGS) entry which is preliminary data.</text>
</comment>